<evidence type="ECO:0000256" key="1">
    <source>
        <dbReference type="SAM" id="MobiDB-lite"/>
    </source>
</evidence>
<dbReference type="PANTHER" id="PTHR37919">
    <property type="entry name" value="PROTEIN CBG05606"/>
    <property type="match status" value="1"/>
</dbReference>
<dbReference type="STRING" id="1408157.A0A1J7JUW8"/>
<feature type="region of interest" description="Disordered" evidence="1">
    <location>
        <begin position="1"/>
        <end position="49"/>
    </location>
</feature>
<feature type="transmembrane region" description="Helical" evidence="2">
    <location>
        <begin position="193"/>
        <end position="212"/>
    </location>
</feature>
<feature type="transmembrane region" description="Helical" evidence="2">
    <location>
        <begin position="119"/>
        <end position="138"/>
    </location>
</feature>
<name>A0A1J7JUW8_9PEZI</name>
<protein>
    <recommendedName>
        <fullName evidence="5">Emopamil-binding protein</fullName>
    </recommendedName>
</protein>
<keyword evidence="2" id="KW-1133">Transmembrane helix</keyword>
<dbReference type="AlphaFoldDB" id="A0A1J7JUW8"/>
<sequence length="233" mass="25242">MVSTRSSSGITPRPPKSYDAGSDIVPTKNPRRAATKSPRSTAPAGGHSHKPTPLTLLWLAVSLPLVAWDTGYVLGRPHTMPGGSLHWPLWVPYELYGRVDHVYGSKAWDAGLGFTGAQGMMNLVETVLYAVYWGLWWRNKDGRGAVGGRAGGLAVTVGFAASVMTFSKTVLYWLNEYYSGFDNIGHNSLSSLVWLWIIPNGLWLVFPCYMIYALGGEIVDALAGVSGPAVKDE</sequence>
<evidence type="ECO:0000313" key="3">
    <source>
        <dbReference type="EMBL" id="OIW33180.1"/>
    </source>
</evidence>
<evidence type="ECO:0000313" key="4">
    <source>
        <dbReference type="Proteomes" id="UP000182658"/>
    </source>
</evidence>
<keyword evidence="2" id="KW-0472">Membrane</keyword>
<gene>
    <name evidence="3" type="ORF">CONLIGDRAFT_163688</name>
</gene>
<dbReference type="EMBL" id="KV875094">
    <property type="protein sequence ID" value="OIW33180.1"/>
    <property type="molecule type" value="Genomic_DNA"/>
</dbReference>
<dbReference type="OrthoDB" id="60858at2759"/>
<evidence type="ECO:0000256" key="2">
    <source>
        <dbReference type="SAM" id="Phobius"/>
    </source>
</evidence>
<dbReference type="Proteomes" id="UP000182658">
    <property type="component" value="Unassembled WGS sequence"/>
</dbReference>
<dbReference type="InParanoid" id="A0A1J7JUW8"/>
<accession>A0A1J7JUW8</accession>
<proteinExistence type="predicted"/>
<feature type="transmembrane region" description="Helical" evidence="2">
    <location>
        <begin position="56"/>
        <end position="75"/>
    </location>
</feature>
<reference evidence="3 4" key="1">
    <citation type="submission" date="2016-10" db="EMBL/GenBank/DDBJ databases">
        <title>Draft genome sequence of Coniochaeta ligniaria NRRL30616, a lignocellulolytic fungus for bioabatement of inhibitors in plant biomass hydrolysates.</title>
        <authorList>
            <consortium name="DOE Joint Genome Institute"/>
            <person name="Jimenez D.J."/>
            <person name="Hector R.E."/>
            <person name="Riley R."/>
            <person name="Sun H."/>
            <person name="Grigoriev I.V."/>
            <person name="Van Elsas J.D."/>
            <person name="Nichols N.N."/>
        </authorList>
    </citation>
    <scope>NUCLEOTIDE SEQUENCE [LARGE SCALE GENOMIC DNA]</scope>
    <source>
        <strain evidence="3 4">NRRL 30616</strain>
    </source>
</reference>
<evidence type="ECO:0008006" key="5">
    <source>
        <dbReference type="Google" id="ProtNLM"/>
    </source>
</evidence>
<feature type="compositionally biased region" description="Polar residues" evidence="1">
    <location>
        <begin position="1"/>
        <end position="10"/>
    </location>
</feature>
<dbReference type="PANTHER" id="PTHR37919:SF2">
    <property type="entry name" value="EXPERA DOMAIN-CONTAINING PROTEIN"/>
    <property type="match status" value="1"/>
</dbReference>
<organism evidence="3 4">
    <name type="scientific">Coniochaeta ligniaria NRRL 30616</name>
    <dbReference type="NCBI Taxonomy" id="1408157"/>
    <lineage>
        <taxon>Eukaryota</taxon>
        <taxon>Fungi</taxon>
        <taxon>Dikarya</taxon>
        <taxon>Ascomycota</taxon>
        <taxon>Pezizomycotina</taxon>
        <taxon>Sordariomycetes</taxon>
        <taxon>Sordariomycetidae</taxon>
        <taxon>Coniochaetales</taxon>
        <taxon>Coniochaetaceae</taxon>
        <taxon>Coniochaeta</taxon>
    </lineage>
</organism>
<keyword evidence="2" id="KW-0812">Transmembrane</keyword>
<keyword evidence="4" id="KW-1185">Reference proteome</keyword>
<feature type="transmembrane region" description="Helical" evidence="2">
    <location>
        <begin position="150"/>
        <end position="173"/>
    </location>
</feature>